<evidence type="ECO:0000313" key="10">
    <source>
        <dbReference type="Proteomes" id="UP000696931"/>
    </source>
</evidence>
<keyword evidence="8" id="KW-0732">Signal</keyword>
<dbReference type="AlphaFoldDB" id="A0A933SCW6"/>
<keyword evidence="3" id="KW-0813">Transport</keyword>
<dbReference type="EMBL" id="JACRIW010000038">
    <property type="protein sequence ID" value="MBI5168965.1"/>
    <property type="molecule type" value="Genomic_DNA"/>
</dbReference>
<keyword evidence="5" id="KW-0812">Transmembrane</keyword>
<comment type="subcellular location">
    <subcellularLocation>
        <location evidence="1">Cell outer membrane</location>
    </subcellularLocation>
</comment>
<feature type="signal peptide" evidence="8">
    <location>
        <begin position="1"/>
        <end position="22"/>
    </location>
</feature>
<comment type="caution">
    <text evidence="9">The sequence shown here is derived from an EMBL/GenBank/DDBJ whole genome shotgun (WGS) entry which is preliminary data.</text>
</comment>
<dbReference type="Proteomes" id="UP000696931">
    <property type="component" value="Unassembled WGS sequence"/>
</dbReference>
<evidence type="ECO:0000256" key="5">
    <source>
        <dbReference type="ARBA" id="ARBA00022692"/>
    </source>
</evidence>
<dbReference type="GO" id="GO:0015288">
    <property type="term" value="F:porin activity"/>
    <property type="evidence" value="ECO:0007669"/>
    <property type="project" value="TreeGrafter"/>
</dbReference>
<dbReference type="SUPFAM" id="SSF56954">
    <property type="entry name" value="Outer membrane efflux proteins (OEP)"/>
    <property type="match status" value="1"/>
</dbReference>
<sequence length="433" mass="46634">MNRKTVVAWLFPLLLAVPSAHAATLTADQAVQIALRQSTQSVQAEASVLDSRSGLWSAYSNVLPRVSADASRSGGETRELSNGVTNDRGYSGSYGVSGSWGILDLSSWASLRSAQRGASAAKFDRAATRAQIVLDTKRQFYEVVKAMHLSRVSSQALKLSRDDERRVRALYEVGSVSKSDLLKARVRTSQSELDSLIADHNVTAQRVRLATQLGLSETALGDVDSTLQASKIVVDAAAVAAEARTRRPDVKAAEAAFASAEWRLRSAQVSRLPGISLSAGYTPKSVSSFASELNGVTTSGSSWAKGDRSGRISASMPIFDLATESRITSARASAMRARETRDAILRNLDSEVRITLLGYQEATERESLARRTLESASENLNLVQQKYNVGSATILDLIDSQVQLQRAQSDLVSAMAAIRVAEAELDQVRGRSE</sequence>
<evidence type="ECO:0000256" key="3">
    <source>
        <dbReference type="ARBA" id="ARBA00022448"/>
    </source>
</evidence>
<dbReference type="InterPro" id="IPR003423">
    <property type="entry name" value="OMP_efflux"/>
</dbReference>
<protein>
    <submittedName>
        <fullName evidence="9">TolC family protein</fullName>
    </submittedName>
</protein>
<dbReference type="Gene3D" id="1.20.1600.10">
    <property type="entry name" value="Outer membrane efflux proteins (OEP)"/>
    <property type="match status" value="1"/>
</dbReference>
<gene>
    <name evidence="9" type="ORF">HZA61_05730</name>
</gene>
<comment type="similarity">
    <text evidence="2">Belongs to the outer membrane factor (OMF) (TC 1.B.17) family.</text>
</comment>
<dbReference type="GO" id="GO:0015562">
    <property type="term" value="F:efflux transmembrane transporter activity"/>
    <property type="evidence" value="ECO:0007669"/>
    <property type="project" value="InterPro"/>
</dbReference>
<feature type="chain" id="PRO_5037450298" evidence="8">
    <location>
        <begin position="23"/>
        <end position="433"/>
    </location>
</feature>
<name>A0A933SCW6_UNCEI</name>
<evidence type="ECO:0000256" key="4">
    <source>
        <dbReference type="ARBA" id="ARBA00022452"/>
    </source>
</evidence>
<evidence type="ECO:0000313" key="9">
    <source>
        <dbReference type="EMBL" id="MBI5168965.1"/>
    </source>
</evidence>
<dbReference type="InterPro" id="IPR051906">
    <property type="entry name" value="TolC-like"/>
</dbReference>
<evidence type="ECO:0000256" key="8">
    <source>
        <dbReference type="SAM" id="SignalP"/>
    </source>
</evidence>
<dbReference type="GO" id="GO:1990281">
    <property type="term" value="C:efflux pump complex"/>
    <property type="evidence" value="ECO:0007669"/>
    <property type="project" value="TreeGrafter"/>
</dbReference>
<evidence type="ECO:0000256" key="7">
    <source>
        <dbReference type="ARBA" id="ARBA00023237"/>
    </source>
</evidence>
<dbReference type="PANTHER" id="PTHR30026">
    <property type="entry name" value="OUTER MEMBRANE PROTEIN TOLC"/>
    <property type="match status" value="1"/>
</dbReference>
<evidence type="ECO:0000256" key="2">
    <source>
        <dbReference type="ARBA" id="ARBA00007613"/>
    </source>
</evidence>
<dbReference type="Pfam" id="PF02321">
    <property type="entry name" value="OEP"/>
    <property type="match status" value="2"/>
</dbReference>
<proteinExistence type="inferred from homology"/>
<dbReference type="GO" id="GO:0009279">
    <property type="term" value="C:cell outer membrane"/>
    <property type="evidence" value="ECO:0007669"/>
    <property type="project" value="UniProtKB-SubCell"/>
</dbReference>
<dbReference type="PANTHER" id="PTHR30026:SF20">
    <property type="entry name" value="OUTER MEMBRANE PROTEIN TOLC"/>
    <property type="match status" value="1"/>
</dbReference>
<organism evidence="9 10">
    <name type="scientific">Eiseniibacteriota bacterium</name>
    <dbReference type="NCBI Taxonomy" id="2212470"/>
    <lineage>
        <taxon>Bacteria</taxon>
        <taxon>Candidatus Eiseniibacteriota</taxon>
    </lineage>
</organism>
<keyword evidence="4" id="KW-1134">Transmembrane beta strand</keyword>
<evidence type="ECO:0000256" key="6">
    <source>
        <dbReference type="ARBA" id="ARBA00023136"/>
    </source>
</evidence>
<accession>A0A933SCW6</accession>
<evidence type="ECO:0000256" key="1">
    <source>
        <dbReference type="ARBA" id="ARBA00004442"/>
    </source>
</evidence>
<keyword evidence="7" id="KW-0998">Cell outer membrane</keyword>
<reference evidence="9" key="1">
    <citation type="submission" date="2020-07" db="EMBL/GenBank/DDBJ databases">
        <title>Huge and variable diversity of episymbiotic CPR bacteria and DPANN archaea in groundwater ecosystems.</title>
        <authorList>
            <person name="He C.Y."/>
            <person name="Keren R."/>
            <person name="Whittaker M."/>
            <person name="Farag I.F."/>
            <person name="Doudna J."/>
            <person name="Cate J.H.D."/>
            <person name="Banfield J.F."/>
        </authorList>
    </citation>
    <scope>NUCLEOTIDE SEQUENCE</scope>
    <source>
        <strain evidence="9">NC_groundwater_1813_Pr3_B-0.1um_71_17</strain>
    </source>
</reference>
<keyword evidence="6" id="KW-0472">Membrane</keyword>